<dbReference type="InterPro" id="IPR004812">
    <property type="entry name" value="Efflux_drug-R_Bcr/CmlA"/>
</dbReference>
<dbReference type="InterPro" id="IPR020846">
    <property type="entry name" value="MFS_dom"/>
</dbReference>
<keyword evidence="6 8" id="KW-1133">Transmembrane helix</keyword>
<evidence type="ECO:0000256" key="6">
    <source>
        <dbReference type="ARBA" id="ARBA00022989"/>
    </source>
</evidence>
<feature type="transmembrane region" description="Helical" evidence="8">
    <location>
        <begin position="138"/>
        <end position="163"/>
    </location>
</feature>
<feature type="transmembrane region" description="Helical" evidence="8">
    <location>
        <begin position="217"/>
        <end position="235"/>
    </location>
</feature>
<keyword evidence="4" id="KW-1003">Cell membrane</keyword>
<feature type="transmembrane region" description="Helical" evidence="8">
    <location>
        <begin position="286"/>
        <end position="304"/>
    </location>
</feature>
<dbReference type="Pfam" id="PF07690">
    <property type="entry name" value="MFS_1"/>
    <property type="match status" value="1"/>
</dbReference>
<feature type="transmembrane region" description="Helical" evidence="8">
    <location>
        <begin position="310"/>
        <end position="334"/>
    </location>
</feature>
<dbReference type="PANTHER" id="PTHR23502:SF132">
    <property type="entry name" value="POLYAMINE TRANSPORTER 2-RELATED"/>
    <property type="match status" value="1"/>
</dbReference>
<feature type="transmembrane region" description="Helical" evidence="8">
    <location>
        <begin position="255"/>
        <end position="274"/>
    </location>
</feature>
<dbReference type="Gene3D" id="1.20.1720.10">
    <property type="entry name" value="Multidrug resistance protein D"/>
    <property type="match status" value="1"/>
</dbReference>
<keyword evidence="5 8" id="KW-0812">Transmembrane</keyword>
<evidence type="ECO:0000259" key="9">
    <source>
        <dbReference type="PROSITE" id="PS50850"/>
    </source>
</evidence>
<reference evidence="10 11" key="1">
    <citation type="submission" date="2024-06" db="EMBL/GenBank/DDBJ databases">
        <title>The Natural Products Discovery Center: Release of the First 8490 Sequenced Strains for Exploring Actinobacteria Biosynthetic Diversity.</title>
        <authorList>
            <person name="Kalkreuter E."/>
            <person name="Kautsar S.A."/>
            <person name="Yang D."/>
            <person name="Bader C.D."/>
            <person name="Teijaro C.N."/>
            <person name="Fluegel L."/>
            <person name="Davis C.M."/>
            <person name="Simpson J.R."/>
            <person name="Lauterbach L."/>
            <person name="Steele A.D."/>
            <person name="Gui C."/>
            <person name="Meng S."/>
            <person name="Li G."/>
            <person name="Viehrig K."/>
            <person name="Ye F."/>
            <person name="Su P."/>
            <person name="Kiefer A.F."/>
            <person name="Nichols A."/>
            <person name="Cepeda A.J."/>
            <person name="Yan W."/>
            <person name="Fan B."/>
            <person name="Jiang Y."/>
            <person name="Adhikari A."/>
            <person name="Zheng C.-J."/>
            <person name="Schuster L."/>
            <person name="Cowan T.M."/>
            <person name="Smanski M.J."/>
            <person name="Chevrette M.G."/>
            <person name="De Carvalho L.P.S."/>
            <person name="Shen B."/>
        </authorList>
    </citation>
    <scope>NUCLEOTIDE SEQUENCE [LARGE SCALE GENOMIC DNA]</scope>
    <source>
        <strain evidence="10 11">NPDC019708</strain>
    </source>
</reference>
<feature type="transmembrane region" description="Helical" evidence="8">
    <location>
        <begin position="109"/>
        <end position="126"/>
    </location>
</feature>
<dbReference type="PROSITE" id="PS50850">
    <property type="entry name" value="MFS"/>
    <property type="match status" value="1"/>
</dbReference>
<evidence type="ECO:0000313" key="10">
    <source>
        <dbReference type="EMBL" id="MEU1954539.1"/>
    </source>
</evidence>
<dbReference type="PROSITE" id="PS00216">
    <property type="entry name" value="SUGAR_TRANSPORT_1"/>
    <property type="match status" value="1"/>
</dbReference>
<keyword evidence="11" id="KW-1185">Reference proteome</keyword>
<feature type="transmembrane region" description="Helical" evidence="8">
    <location>
        <begin position="81"/>
        <end position="103"/>
    </location>
</feature>
<feature type="transmembrane region" description="Helical" evidence="8">
    <location>
        <begin position="169"/>
        <end position="187"/>
    </location>
</feature>
<dbReference type="RefSeq" id="WP_281181644.1">
    <property type="nucleotide sequence ID" value="NZ_JBEYBD010000010.1"/>
</dbReference>
<dbReference type="InterPro" id="IPR005829">
    <property type="entry name" value="Sugar_transporter_CS"/>
</dbReference>
<dbReference type="InterPro" id="IPR036259">
    <property type="entry name" value="MFS_trans_sf"/>
</dbReference>
<evidence type="ECO:0000313" key="11">
    <source>
        <dbReference type="Proteomes" id="UP001550628"/>
    </source>
</evidence>
<dbReference type="Proteomes" id="UP001550628">
    <property type="component" value="Unassembled WGS sequence"/>
</dbReference>
<comment type="subcellular location">
    <subcellularLocation>
        <location evidence="1">Cell membrane</location>
        <topology evidence="1">Multi-pass membrane protein</topology>
    </subcellularLocation>
</comment>
<proteinExistence type="inferred from homology"/>
<organism evidence="10 11">
    <name type="scientific">Nocardia rhamnosiphila</name>
    <dbReference type="NCBI Taxonomy" id="426716"/>
    <lineage>
        <taxon>Bacteria</taxon>
        <taxon>Bacillati</taxon>
        <taxon>Actinomycetota</taxon>
        <taxon>Actinomycetes</taxon>
        <taxon>Mycobacteriales</taxon>
        <taxon>Nocardiaceae</taxon>
        <taxon>Nocardia</taxon>
    </lineage>
</organism>
<feature type="transmembrane region" description="Helical" evidence="8">
    <location>
        <begin position="48"/>
        <end position="69"/>
    </location>
</feature>
<dbReference type="GeneID" id="96246479"/>
<evidence type="ECO:0000256" key="2">
    <source>
        <dbReference type="ARBA" id="ARBA00006236"/>
    </source>
</evidence>
<feature type="transmembrane region" description="Helical" evidence="8">
    <location>
        <begin position="371"/>
        <end position="388"/>
    </location>
</feature>
<evidence type="ECO:0000256" key="7">
    <source>
        <dbReference type="ARBA" id="ARBA00023136"/>
    </source>
</evidence>
<dbReference type="EMBL" id="JBEYBF010000016">
    <property type="protein sequence ID" value="MEU1954539.1"/>
    <property type="molecule type" value="Genomic_DNA"/>
</dbReference>
<gene>
    <name evidence="10" type="ORF">ABZ510_22065</name>
</gene>
<evidence type="ECO:0000256" key="5">
    <source>
        <dbReference type="ARBA" id="ARBA00022692"/>
    </source>
</evidence>
<comment type="caution">
    <text evidence="10">The sequence shown here is derived from an EMBL/GenBank/DDBJ whole genome shotgun (WGS) entry which is preliminary data.</text>
</comment>
<comment type="similarity">
    <text evidence="2">Belongs to the major facilitator superfamily. Bcr/CmlA family.</text>
</comment>
<sequence length="408" mass="41283">MLPIRTRPGVSGLLLVVLALLSAAAPFAVDMYLPAFTDLAADLDTSAASVQLTLTAFLVGLAAGQLLIGPLSDRYGRRRPLVVATAITVVVTVICALAPTIWLLVAMRFVQGLTASAGLVIGRAVGADRTEGAATARIFTLFSAIGGIAPVVAPLLGGVLVSAGWRAEFWVLSGIFVLMFLGALIVVPESLPPQQRHPAGAGGTLRTLRGIGSDRGYLGYIFAFALGFAAMMSYISASPFVIENVLGMSNRAYTIVFATNAAGMVAAGVVVSRLVGRFGPAPILRIGQRVILAAATVLLVLLATGAPPALVLPVLFVMVAATPTVMGTASALAIGRARHAAGSASALMGALQFGLGAVVSPLVGLGGPATGVPMGVAIVICACLGIVARRVGDTAGAVVRPEPEPAHA</sequence>
<feature type="domain" description="Major facilitator superfamily (MFS) profile" evidence="9">
    <location>
        <begin position="14"/>
        <end position="408"/>
    </location>
</feature>
<evidence type="ECO:0000256" key="1">
    <source>
        <dbReference type="ARBA" id="ARBA00004651"/>
    </source>
</evidence>
<protein>
    <submittedName>
        <fullName evidence="10">Multidrug effflux MFS transporter</fullName>
    </submittedName>
</protein>
<keyword evidence="3" id="KW-0813">Transport</keyword>
<dbReference type="InterPro" id="IPR011701">
    <property type="entry name" value="MFS"/>
</dbReference>
<evidence type="ECO:0000256" key="3">
    <source>
        <dbReference type="ARBA" id="ARBA00022448"/>
    </source>
</evidence>
<evidence type="ECO:0000256" key="8">
    <source>
        <dbReference type="SAM" id="Phobius"/>
    </source>
</evidence>
<dbReference type="SUPFAM" id="SSF103473">
    <property type="entry name" value="MFS general substrate transporter"/>
    <property type="match status" value="1"/>
</dbReference>
<dbReference type="PANTHER" id="PTHR23502">
    <property type="entry name" value="MAJOR FACILITATOR SUPERFAMILY"/>
    <property type="match status" value="1"/>
</dbReference>
<evidence type="ECO:0000256" key="4">
    <source>
        <dbReference type="ARBA" id="ARBA00022475"/>
    </source>
</evidence>
<dbReference type="NCBIfam" id="TIGR00710">
    <property type="entry name" value="efflux_Bcr_CflA"/>
    <property type="match status" value="1"/>
</dbReference>
<accession>A0ABV2WUH4</accession>
<keyword evidence="7 8" id="KW-0472">Membrane</keyword>
<feature type="transmembrane region" description="Helical" evidence="8">
    <location>
        <begin position="346"/>
        <end position="365"/>
    </location>
</feature>
<dbReference type="CDD" id="cd17320">
    <property type="entry name" value="MFS_MdfA_MDR_like"/>
    <property type="match status" value="1"/>
</dbReference>
<name>A0ABV2WUH4_9NOCA</name>